<evidence type="ECO:0000313" key="2">
    <source>
        <dbReference type="EMBL" id="RHC83602.1"/>
    </source>
</evidence>
<dbReference type="EMBL" id="QSII01000017">
    <property type="protein sequence ID" value="RHC83602.1"/>
    <property type="molecule type" value="Genomic_DNA"/>
</dbReference>
<dbReference type="AlphaFoldDB" id="A0A3E4ZNA9"/>
<dbReference type="Pfam" id="PF11888">
    <property type="entry name" value="DUF3408"/>
    <property type="match status" value="1"/>
</dbReference>
<dbReference type="Proteomes" id="UP000437446">
    <property type="component" value="Unassembled WGS sequence"/>
</dbReference>
<gene>
    <name evidence="2" type="ORF">DW828_12565</name>
    <name evidence="1" type="ORF">GMD66_10635</name>
</gene>
<protein>
    <submittedName>
        <fullName evidence="1">DUF3408 domain-containing protein</fullName>
    </submittedName>
</protein>
<dbReference type="Proteomes" id="UP000286260">
    <property type="component" value="Unassembled WGS sequence"/>
</dbReference>
<comment type="caution">
    <text evidence="1">The sequence shown here is derived from an EMBL/GenBank/DDBJ whole genome shotgun (WGS) entry which is preliminary data.</text>
</comment>
<sequence length="145" mass="16381">MDIPENLGETLIEALSNSGIPETDAIGTSVEGTTGLQTGLVLKQFKQEEDMENKDLLKGMENASAYREMFLTRKMTGARRQTYIDESLYETLTGILPVIAPGISVPTFVNNVLAEHMEKYRDIIDETCHRKFKEMMVWKDSSICR</sequence>
<evidence type="ECO:0000313" key="3">
    <source>
        <dbReference type="Proteomes" id="UP000286260"/>
    </source>
</evidence>
<organism evidence="1 4">
    <name type="scientific">Parabacteroides merdae</name>
    <dbReference type="NCBI Taxonomy" id="46503"/>
    <lineage>
        <taxon>Bacteria</taxon>
        <taxon>Pseudomonadati</taxon>
        <taxon>Bacteroidota</taxon>
        <taxon>Bacteroidia</taxon>
        <taxon>Bacteroidales</taxon>
        <taxon>Tannerellaceae</taxon>
        <taxon>Parabacteroides</taxon>
    </lineage>
</organism>
<evidence type="ECO:0000313" key="4">
    <source>
        <dbReference type="Proteomes" id="UP000437446"/>
    </source>
</evidence>
<reference evidence="2 3" key="1">
    <citation type="submission" date="2018-08" db="EMBL/GenBank/DDBJ databases">
        <title>A genome reference for cultivated species of the human gut microbiota.</title>
        <authorList>
            <person name="Zou Y."/>
            <person name="Xue W."/>
            <person name="Luo G."/>
        </authorList>
    </citation>
    <scope>NUCLEOTIDE SEQUENCE [LARGE SCALE GENOMIC DNA]</scope>
    <source>
        <strain evidence="2 3">AM34-17</strain>
    </source>
</reference>
<accession>A0A3E4ZNA9</accession>
<evidence type="ECO:0000313" key="1">
    <source>
        <dbReference type="EMBL" id="MTU29651.1"/>
    </source>
</evidence>
<name>A0A3E4ZNA9_9BACT</name>
<proteinExistence type="predicted"/>
<reference evidence="1 4" key="2">
    <citation type="journal article" date="2019" name="Nat. Med.">
        <title>A library of human gut bacterial isolates paired with longitudinal multiomics data enables mechanistic microbiome research.</title>
        <authorList>
            <person name="Poyet M."/>
            <person name="Groussin M."/>
            <person name="Gibbons S.M."/>
            <person name="Avila-Pacheco J."/>
            <person name="Jiang X."/>
            <person name="Kearney S.M."/>
            <person name="Perrotta A.R."/>
            <person name="Berdy B."/>
            <person name="Zhao S."/>
            <person name="Lieberman T.D."/>
            <person name="Swanson P.K."/>
            <person name="Smith M."/>
            <person name="Roesemann S."/>
            <person name="Alexander J.E."/>
            <person name="Rich S.A."/>
            <person name="Livny J."/>
            <person name="Vlamakis H."/>
            <person name="Clish C."/>
            <person name="Bullock K."/>
            <person name="Deik A."/>
            <person name="Scott J."/>
            <person name="Pierce K.A."/>
            <person name="Xavier R.J."/>
            <person name="Alm E.J."/>
        </authorList>
    </citation>
    <scope>NUCLEOTIDE SEQUENCE [LARGE SCALE GENOMIC DNA]</scope>
    <source>
        <strain evidence="1 4">BIOML-A25</strain>
    </source>
</reference>
<dbReference type="STRING" id="46503.ERS852463_02881"/>
<dbReference type="InterPro" id="IPR021823">
    <property type="entry name" value="DUF3408"/>
</dbReference>
<dbReference type="EMBL" id="WNCR01000004">
    <property type="protein sequence ID" value="MTU29651.1"/>
    <property type="molecule type" value="Genomic_DNA"/>
</dbReference>